<feature type="transmembrane region" description="Helical" evidence="4">
    <location>
        <begin position="111"/>
        <end position="130"/>
    </location>
</feature>
<gene>
    <name evidence="5" type="ORF">HAHE_05420</name>
</gene>
<dbReference type="Gene3D" id="1.20.1250.20">
    <property type="entry name" value="MFS general substrate transporter like domains"/>
    <property type="match status" value="1"/>
</dbReference>
<feature type="transmembrane region" description="Helical" evidence="4">
    <location>
        <begin position="183"/>
        <end position="202"/>
    </location>
</feature>
<evidence type="ECO:0000256" key="2">
    <source>
        <dbReference type="ARBA" id="ARBA00022989"/>
    </source>
</evidence>
<keyword evidence="1 4" id="KW-0812">Transmembrane</keyword>
<dbReference type="PANTHER" id="PTHR23526:SF1">
    <property type="entry name" value="MAJOR FACILITATOR SUPERFAMILY MFS_1"/>
    <property type="match status" value="1"/>
</dbReference>
<evidence type="ECO:0000313" key="6">
    <source>
        <dbReference type="Proteomes" id="UP001374893"/>
    </source>
</evidence>
<keyword evidence="2 4" id="KW-1133">Transmembrane helix</keyword>
<dbReference type="InterPro" id="IPR052528">
    <property type="entry name" value="Sugar_transport-like"/>
</dbReference>
<evidence type="ECO:0000256" key="3">
    <source>
        <dbReference type="ARBA" id="ARBA00023136"/>
    </source>
</evidence>
<dbReference type="InterPro" id="IPR011701">
    <property type="entry name" value="MFS"/>
</dbReference>
<reference evidence="5 6" key="1">
    <citation type="submission" date="2021-06" db="EMBL/GenBank/DDBJ databases">
        <title>Complete genome of Haloferula helveola possessing various polysaccharide degrading enzymes.</title>
        <authorList>
            <person name="Takami H."/>
            <person name="Huang C."/>
            <person name="Hamasaki K."/>
        </authorList>
    </citation>
    <scope>NUCLEOTIDE SEQUENCE [LARGE SCALE GENOMIC DNA]</scope>
    <source>
        <strain evidence="5 6">CN-1</strain>
    </source>
</reference>
<feature type="transmembrane region" description="Helical" evidence="4">
    <location>
        <begin position="322"/>
        <end position="342"/>
    </location>
</feature>
<feature type="transmembrane region" description="Helical" evidence="4">
    <location>
        <begin position="84"/>
        <end position="105"/>
    </location>
</feature>
<evidence type="ECO:0000256" key="1">
    <source>
        <dbReference type="ARBA" id="ARBA00022692"/>
    </source>
</evidence>
<dbReference type="PANTHER" id="PTHR23526">
    <property type="entry name" value="INTEGRAL MEMBRANE TRANSPORT PROTEIN-RELATED"/>
    <property type="match status" value="1"/>
</dbReference>
<feature type="transmembrane region" description="Helical" evidence="4">
    <location>
        <begin position="236"/>
        <end position="256"/>
    </location>
</feature>
<dbReference type="Proteomes" id="UP001374893">
    <property type="component" value="Chromosome"/>
</dbReference>
<dbReference type="Pfam" id="PF07690">
    <property type="entry name" value="MFS_1"/>
    <property type="match status" value="1"/>
</dbReference>
<dbReference type="PROSITE" id="PS51257">
    <property type="entry name" value="PROKAR_LIPOPROTEIN"/>
    <property type="match status" value="1"/>
</dbReference>
<evidence type="ECO:0000313" key="5">
    <source>
        <dbReference type="EMBL" id="BCX46634.1"/>
    </source>
</evidence>
<keyword evidence="3 4" id="KW-0472">Membrane</keyword>
<feature type="transmembrane region" description="Helical" evidence="4">
    <location>
        <begin position="362"/>
        <end position="384"/>
    </location>
</feature>
<feature type="transmembrane region" description="Helical" evidence="4">
    <location>
        <begin position="150"/>
        <end position="171"/>
    </location>
</feature>
<organism evidence="5 6">
    <name type="scientific">Haloferula helveola</name>
    <dbReference type="NCBI Taxonomy" id="490095"/>
    <lineage>
        <taxon>Bacteria</taxon>
        <taxon>Pseudomonadati</taxon>
        <taxon>Verrucomicrobiota</taxon>
        <taxon>Verrucomicrobiia</taxon>
        <taxon>Verrucomicrobiales</taxon>
        <taxon>Verrucomicrobiaceae</taxon>
        <taxon>Haloferula</taxon>
    </lineage>
</organism>
<feature type="transmembrane region" description="Helical" evidence="4">
    <location>
        <begin position="390"/>
        <end position="412"/>
    </location>
</feature>
<accession>A0ABM7RAK2</accession>
<dbReference type="InterPro" id="IPR036259">
    <property type="entry name" value="MFS_trans_sf"/>
</dbReference>
<name>A0ABM7RAK2_9BACT</name>
<protein>
    <submittedName>
        <fullName evidence="5">MFS transporter</fullName>
    </submittedName>
</protein>
<evidence type="ECO:0000256" key="4">
    <source>
        <dbReference type="SAM" id="Phobius"/>
    </source>
</evidence>
<keyword evidence="6" id="KW-1185">Reference proteome</keyword>
<proteinExistence type="predicted"/>
<feature type="transmembrane region" description="Helical" evidence="4">
    <location>
        <begin position="297"/>
        <end position="316"/>
    </location>
</feature>
<feature type="transmembrane region" description="Helical" evidence="4">
    <location>
        <begin position="262"/>
        <end position="285"/>
    </location>
</feature>
<feature type="transmembrane region" description="Helical" evidence="4">
    <location>
        <begin position="40"/>
        <end position="60"/>
    </location>
</feature>
<sequence>MRSFLMSDLQPSQKRAAALIVAAQSCTKLGDVLTNPKTVLTWLLSSLGTSGAVLSMLVPVRESGSMLPQLFVSGWVQRFQRRKWVFAGGAIGQAVCIASMGAAALVCPPTAAGVVIVVALAGFAFARSFCSISSKDVLGRTIPKGFRGRVGGLSNAISGVLSAGAAVALLVGPERDATRFLAWLVLGASMLWVLGAAAYAMVKEPVPESEESGEQPAATIGSRLRMVRDDRRFRRFVIARSLLLGSSLASPLFVVLGHGGNASMGALVGFLVASGVASGTSSFLWGKLADRAGRLAMAFGGAVAAFVGFSAMLIAWRAPGWSGHFLVWPFLYLLFNIGYAGVRLGRKTWVVDAAEGDRRTDYVSASNTLIAVIILIVGALASPLQAWSPLALLAVYSVFCAVGGLAASGLAAERD</sequence>
<dbReference type="SUPFAM" id="SSF103473">
    <property type="entry name" value="MFS general substrate transporter"/>
    <property type="match status" value="1"/>
</dbReference>
<dbReference type="EMBL" id="AP024702">
    <property type="protein sequence ID" value="BCX46634.1"/>
    <property type="molecule type" value="Genomic_DNA"/>
</dbReference>